<dbReference type="GO" id="GO:0005975">
    <property type="term" value="P:carbohydrate metabolic process"/>
    <property type="evidence" value="ECO:0007669"/>
    <property type="project" value="InterPro"/>
</dbReference>
<dbReference type="PANTHER" id="PTHR45985:SF8">
    <property type="entry name" value="CHITIN DEACETYLASE-LIKE 9, ISOFORM A"/>
    <property type="match status" value="1"/>
</dbReference>
<evidence type="ECO:0008006" key="4">
    <source>
        <dbReference type="Google" id="ProtNLM"/>
    </source>
</evidence>
<feature type="signal peptide" evidence="1">
    <location>
        <begin position="1"/>
        <end position="16"/>
    </location>
</feature>
<dbReference type="Proteomes" id="UP000324832">
    <property type="component" value="Unassembled WGS sequence"/>
</dbReference>
<dbReference type="Gene3D" id="3.20.20.370">
    <property type="entry name" value="Glycoside hydrolase/deacetylase"/>
    <property type="match status" value="1"/>
</dbReference>
<dbReference type="SUPFAM" id="SSF88713">
    <property type="entry name" value="Glycoside hydrolase/deacetylase"/>
    <property type="match status" value="1"/>
</dbReference>
<sequence>MRIAFVFALLLSISLASELPLAEECDPDICKLPQCLCSSTAIPGNLAASRIPQFVLLTFNGAVTSTNTLTYRRLLSGRRNSNQCPIGTTFFVSHEYTDYQLLNELYNNGFEIALHSITNTNQSYFANADYETLMLEFNDQKKLISHFASIPVDQLKGIRMPFLQLAGNTSFEMMKDASILYDNSWPTINFKSPPLPDSYDENGWFRFLVKNFENHYLSNRAPFPIHLQEGYFRERPGFEAAFIRFLNMINSMSDVFMENFYMSICNTCPATYPWLGNPFGL</sequence>
<accession>A0A5E4QN12</accession>
<dbReference type="InterPro" id="IPR011330">
    <property type="entry name" value="Glyco_hydro/deAcase_b/a-brl"/>
</dbReference>
<organism evidence="2 3">
    <name type="scientific">Leptidea sinapis</name>
    <dbReference type="NCBI Taxonomy" id="189913"/>
    <lineage>
        <taxon>Eukaryota</taxon>
        <taxon>Metazoa</taxon>
        <taxon>Ecdysozoa</taxon>
        <taxon>Arthropoda</taxon>
        <taxon>Hexapoda</taxon>
        <taxon>Insecta</taxon>
        <taxon>Pterygota</taxon>
        <taxon>Neoptera</taxon>
        <taxon>Endopterygota</taxon>
        <taxon>Lepidoptera</taxon>
        <taxon>Glossata</taxon>
        <taxon>Ditrysia</taxon>
        <taxon>Papilionoidea</taxon>
        <taxon>Pieridae</taxon>
        <taxon>Dismorphiinae</taxon>
        <taxon>Leptidea</taxon>
    </lineage>
</organism>
<keyword evidence="1" id="KW-0732">Signal</keyword>
<name>A0A5E4QN12_9NEOP</name>
<evidence type="ECO:0000313" key="3">
    <source>
        <dbReference type="Proteomes" id="UP000324832"/>
    </source>
</evidence>
<protein>
    <recommendedName>
        <fullName evidence="4">NodB homology domain-containing protein</fullName>
    </recommendedName>
</protein>
<dbReference type="InterPro" id="IPR052740">
    <property type="entry name" value="CE4"/>
</dbReference>
<dbReference type="GO" id="GO:0016787">
    <property type="term" value="F:hydrolase activity"/>
    <property type="evidence" value="ECO:0007669"/>
    <property type="project" value="UniProtKB-ARBA"/>
</dbReference>
<keyword evidence="3" id="KW-1185">Reference proteome</keyword>
<feature type="chain" id="PRO_5023008004" description="NodB homology domain-containing protein" evidence="1">
    <location>
        <begin position="17"/>
        <end position="281"/>
    </location>
</feature>
<gene>
    <name evidence="2" type="ORF">LSINAPIS_LOCUS10273</name>
</gene>
<proteinExistence type="predicted"/>
<evidence type="ECO:0000256" key="1">
    <source>
        <dbReference type="SAM" id="SignalP"/>
    </source>
</evidence>
<dbReference type="EMBL" id="FZQP02004111">
    <property type="protein sequence ID" value="VVC99383.1"/>
    <property type="molecule type" value="Genomic_DNA"/>
</dbReference>
<dbReference type="AlphaFoldDB" id="A0A5E4QN12"/>
<evidence type="ECO:0000313" key="2">
    <source>
        <dbReference type="EMBL" id="VVC99383.1"/>
    </source>
</evidence>
<reference evidence="2 3" key="1">
    <citation type="submission" date="2017-07" db="EMBL/GenBank/DDBJ databases">
        <authorList>
            <person name="Talla V."/>
            <person name="Backstrom N."/>
        </authorList>
    </citation>
    <scope>NUCLEOTIDE SEQUENCE [LARGE SCALE GENOMIC DNA]</scope>
</reference>
<dbReference type="PANTHER" id="PTHR45985">
    <property type="match status" value="1"/>
</dbReference>